<reference evidence="2" key="1">
    <citation type="submission" date="2022-01" db="EMBL/GenBank/DDBJ databases">
        <title>Genome Sequence Resource for Two Populations of Ditylenchus destructor, the Migratory Endoparasitic Phytonematode.</title>
        <authorList>
            <person name="Zhang H."/>
            <person name="Lin R."/>
            <person name="Xie B."/>
        </authorList>
    </citation>
    <scope>NUCLEOTIDE SEQUENCE</scope>
    <source>
        <strain evidence="2">BazhouSP</strain>
    </source>
</reference>
<keyword evidence="3" id="KW-1185">Reference proteome</keyword>
<feature type="region of interest" description="Disordered" evidence="1">
    <location>
        <begin position="1"/>
        <end position="73"/>
    </location>
</feature>
<evidence type="ECO:0000313" key="2">
    <source>
        <dbReference type="EMBL" id="KAI1711177.1"/>
    </source>
</evidence>
<sequence length="320" mass="35234">MSDSAEQTPAASKKQDPGQESTGSDATESKSPLSSISLTGLSDIKPKTDDPKKSHHSGILQLFGAKPKLQPPNSLENLYIKVASKSKNDSTPTASTPSSSVGFLQRLPFHHLHSNKAASSHSVQTDSSTPDSSAATSFQQPNVPTSAAFSTSPVHPLYPLPELDTPKVESQPNLGEISEDTQTSTRKDSHAQDDSWYESISNEPELRNLEKETGLDQLPILTAISERDAIQKALDELLTEFRSGQMRALSDQQLEQMRDMHKEQLKLSAMHMVIYKEDMELYGDMSRKSHNLGQADFGCDELDEKYATISQHLDNLHNMM</sequence>
<feature type="region of interest" description="Disordered" evidence="1">
    <location>
        <begin position="115"/>
        <end position="197"/>
    </location>
</feature>
<accession>A0AAD4R5L1</accession>
<evidence type="ECO:0000313" key="3">
    <source>
        <dbReference type="Proteomes" id="UP001201812"/>
    </source>
</evidence>
<dbReference type="EMBL" id="JAKKPZ010000023">
    <property type="protein sequence ID" value="KAI1711177.1"/>
    <property type="molecule type" value="Genomic_DNA"/>
</dbReference>
<evidence type="ECO:0000256" key="1">
    <source>
        <dbReference type="SAM" id="MobiDB-lite"/>
    </source>
</evidence>
<protein>
    <submittedName>
        <fullName evidence="2">Uncharacterized protein</fullName>
    </submittedName>
</protein>
<dbReference type="Proteomes" id="UP001201812">
    <property type="component" value="Unassembled WGS sequence"/>
</dbReference>
<comment type="caution">
    <text evidence="2">The sequence shown here is derived from an EMBL/GenBank/DDBJ whole genome shotgun (WGS) entry which is preliminary data.</text>
</comment>
<feature type="compositionally biased region" description="Polar residues" evidence="1">
    <location>
        <begin position="1"/>
        <end position="10"/>
    </location>
</feature>
<feature type="compositionally biased region" description="Polar residues" evidence="1">
    <location>
        <begin position="138"/>
        <end position="153"/>
    </location>
</feature>
<dbReference type="AlphaFoldDB" id="A0AAD4R5L1"/>
<organism evidence="2 3">
    <name type="scientific">Ditylenchus destructor</name>
    <dbReference type="NCBI Taxonomy" id="166010"/>
    <lineage>
        <taxon>Eukaryota</taxon>
        <taxon>Metazoa</taxon>
        <taxon>Ecdysozoa</taxon>
        <taxon>Nematoda</taxon>
        <taxon>Chromadorea</taxon>
        <taxon>Rhabditida</taxon>
        <taxon>Tylenchina</taxon>
        <taxon>Tylenchomorpha</taxon>
        <taxon>Sphaerularioidea</taxon>
        <taxon>Anguinidae</taxon>
        <taxon>Anguininae</taxon>
        <taxon>Ditylenchus</taxon>
    </lineage>
</organism>
<gene>
    <name evidence="2" type="ORF">DdX_10431</name>
</gene>
<proteinExistence type="predicted"/>
<feature type="compositionally biased region" description="Low complexity" evidence="1">
    <location>
        <begin position="125"/>
        <end position="137"/>
    </location>
</feature>
<feature type="compositionally biased region" description="Polar residues" evidence="1">
    <location>
        <begin position="18"/>
        <end position="40"/>
    </location>
</feature>
<name>A0AAD4R5L1_9BILA</name>